<keyword evidence="3" id="KW-0804">Transcription</keyword>
<proteinExistence type="inferred from homology"/>
<organism evidence="5">
    <name type="scientific">Salmonella enterica subsp. enterica serovar Panama</name>
    <dbReference type="NCBI Taxonomy" id="29472"/>
    <lineage>
        <taxon>Bacteria</taxon>
        <taxon>Pseudomonadati</taxon>
        <taxon>Pseudomonadota</taxon>
        <taxon>Gammaproteobacteria</taxon>
        <taxon>Enterobacterales</taxon>
        <taxon>Enterobacteriaceae</taxon>
        <taxon>Salmonella</taxon>
    </lineage>
</organism>
<dbReference type="PROSITE" id="PS50931">
    <property type="entry name" value="HTH_LYSR"/>
    <property type="match status" value="1"/>
</dbReference>
<dbReference type="Pfam" id="PF00126">
    <property type="entry name" value="HTH_1"/>
    <property type="match status" value="1"/>
</dbReference>
<protein>
    <submittedName>
        <fullName evidence="5">LysR family transcriptional regulator</fullName>
    </submittedName>
</protein>
<evidence type="ECO:0000256" key="2">
    <source>
        <dbReference type="ARBA" id="ARBA00023015"/>
    </source>
</evidence>
<dbReference type="GO" id="GO:0000976">
    <property type="term" value="F:transcription cis-regulatory region binding"/>
    <property type="evidence" value="ECO:0007669"/>
    <property type="project" value="TreeGrafter"/>
</dbReference>
<dbReference type="InterPro" id="IPR036390">
    <property type="entry name" value="WH_DNA-bd_sf"/>
</dbReference>
<evidence type="ECO:0000256" key="1">
    <source>
        <dbReference type="ARBA" id="ARBA00009437"/>
    </source>
</evidence>
<keyword evidence="2" id="KW-0805">Transcription regulation</keyword>
<feature type="non-terminal residue" evidence="5">
    <location>
        <position position="93"/>
    </location>
</feature>
<comment type="caution">
    <text evidence="5">The sequence shown here is derived from an EMBL/GenBank/DDBJ whole genome shotgun (WGS) entry which is preliminary data.</text>
</comment>
<dbReference type="Gene3D" id="1.10.10.10">
    <property type="entry name" value="Winged helix-like DNA-binding domain superfamily/Winged helix DNA-binding domain"/>
    <property type="match status" value="1"/>
</dbReference>
<dbReference type="PRINTS" id="PR00039">
    <property type="entry name" value="HTHLYSR"/>
</dbReference>
<evidence type="ECO:0000256" key="3">
    <source>
        <dbReference type="ARBA" id="ARBA00023163"/>
    </source>
</evidence>
<dbReference type="PANTHER" id="PTHR30126:SF39">
    <property type="entry name" value="HTH-TYPE TRANSCRIPTIONAL REGULATOR CYSL"/>
    <property type="match status" value="1"/>
</dbReference>
<evidence type="ECO:0000259" key="4">
    <source>
        <dbReference type="PROSITE" id="PS50931"/>
    </source>
</evidence>
<dbReference type="AlphaFoldDB" id="A0A619AJ14"/>
<dbReference type="InterPro" id="IPR036388">
    <property type="entry name" value="WH-like_DNA-bd_sf"/>
</dbReference>
<gene>
    <name evidence="5" type="ORF">ATT75_25290</name>
</gene>
<evidence type="ECO:0000313" key="5">
    <source>
        <dbReference type="EMBL" id="ECX6035930.1"/>
    </source>
</evidence>
<comment type="similarity">
    <text evidence="1">Belongs to the LysR transcriptional regulatory family.</text>
</comment>
<dbReference type="SUPFAM" id="SSF46785">
    <property type="entry name" value="Winged helix' DNA-binding domain"/>
    <property type="match status" value="1"/>
</dbReference>
<accession>A0A619AJ14</accession>
<reference evidence="5" key="1">
    <citation type="submission" date="2018-07" db="EMBL/GenBank/DDBJ databases">
        <authorList>
            <consortium name="PulseNet: The National Subtyping Network for Foodborne Disease Surveillance"/>
            <person name="Tarr C.L."/>
            <person name="Trees E."/>
            <person name="Katz L.S."/>
            <person name="Carleton-Romer H.A."/>
            <person name="Stroika S."/>
            <person name="Kucerova Z."/>
            <person name="Roache K.F."/>
            <person name="Sabol A.L."/>
            <person name="Besser J."/>
            <person name="Gerner-Smidt P."/>
        </authorList>
    </citation>
    <scope>NUCLEOTIDE SEQUENCE</scope>
    <source>
        <strain evidence="5">PNUSAS001246</strain>
    </source>
</reference>
<sequence length="93" mass="10621">MMDTELFDTFVHICKTRSFTKTAEAMCLTQAAISARVKQLESLIGYPVFIRCKNSHAVQLTKSGYALLPFASEFISNWEMIRKEINNIHDMTS</sequence>
<dbReference type="EMBL" id="AAKZQX010000107">
    <property type="protein sequence ID" value="ECX6035930.1"/>
    <property type="molecule type" value="Genomic_DNA"/>
</dbReference>
<dbReference type="InterPro" id="IPR000847">
    <property type="entry name" value="LysR_HTH_N"/>
</dbReference>
<name>A0A619AJ14_SALET</name>
<dbReference type="GO" id="GO:0003700">
    <property type="term" value="F:DNA-binding transcription factor activity"/>
    <property type="evidence" value="ECO:0007669"/>
    <property type="project" value="InterPro"/>
</dbReference>
<feature type="domain" description="HTH lysR-type" evidence="4">
    <location>
        <begin position="2"/>
        <end position="61"/>
    </location>
</feature>
<dbReference type="PANTHER" id="PTHR30126">
    <property type="entry name" value="HTH-TYPE TRANSCRIPTIONAL REGULATOR"/>
    <property type="match status" value="1"/>
</dbReference>